<evidence type="ECO:0000313" key="14">
    <source>
        <dbReference type="EMBL" id="MDI5885376.1"/>
    </source>
</evidence>
<evidence type="ECO:0000256" key="5">
    <source>
        <dbReference type="ARBA" id="ARBA00022679"/>
    </source>
</evidence>
<dbReference type="RefSeq" id="WP_284727222.1">
    <property type="nucleotide sequence ID" value="NZ_CP136695.1"/>
</dbReference>
<keyword evidence="10 11" id="KW-0472">Membrane</keyword>
<dbReference type="InterPro" id="IPR003594">
    <property type="entry name" value="HATPase_dom"/>
</dbReference>
<comment type="subcellular location">
    <subcellularLocation>
        <location evidence="2">Membrane</location>
    </subcellularLocation>
</comment>
<dbReference type="Pfam" id="PF00672">
    <property type="entry name" value="HAMP"/>
    <property type="match status" value="1"/>
</dbReference>
<organism evidence="14 15">
    <name type="scientific">Cobetia amphilecti</name>
    <dbReference type="NCBI Taxonomy" id="1055104"/>
    <lineage>
        <taxon>Bacteria</taxon>
        <taxon>Pseudomonadati</taxon>
        <taxon>Pseudomonadota</taxon>
        <taxon>Gammaproteobacteria</taxon>
        <taxon>Oceanospirillales</taxon>
        <taxon>Halomonadaceae</taxon>
        <taxon>Cobetia</taxon>
    </lineage>
</organism>
<protein>
    <recommendedName>
        <fullName evidence="3">histidine kinase</fullName>
        <ecNumber evidence="3">2.7.13.3</ecNumber>
    </recommendedName>
</protein>
<keyword evidence="9" id="KW-0902">Two-component regulatory system</keyword>
<dbReference type="Proteomes" id="UP001229025">
    <property type="component" value="Unassembled WGS sequence"/>
</dbReference>
<dbReference type="EMBL" id="JASCSA010000011">
    <property type="protein sequence ID" value="MDI5885376.1"/>
    <property type="molecule type" value="Genomic_DNA"/>
</dbReference>
<dbReference type="SMART" id="SM00388">
    <property type="entry name" value="HisKA"/>
    <property type="match status" value="1"/>
</dbReference>
<keyword evidence="15" id="KW-1185">Reference proteome</keyword>
<evidence type="ECO:0000256" key="11">
    <source>
        <dbReference type="SAM" id="Phobius"/>
    </source>
</evidence>
<dbReference type="PRINTS" id="PR00344">
    <property type="entry name" value="BCTRLSENSOR"/>
</dbReference>
<comment type="catalytic activity">
    <reaction evidence="1">
        <text>ATP + protein L-histidine = ADP + protein N-phospho-L-histidine.</text>
        <dbReference type="EC" id="2.7.13.3"/>
    </reaction>
</comment>
<dbReference type="Pfam" id="PF02518">
    <property type="entry name" value="HATPase_c"/>
    <property type="match status" value="1"/>
</dbReference>
<keyword evidence="8 11" id="KW-1133">Transmembrane helix</keyword>
<evidence type="ECO:0000256" key="2">
    <source>
        <dbReference type="ARBA" id="ARBA00004370"/>
    </source>
</evidence>
<dbReference type="Gene3D" id="1.10.287.130">
    <property type="match status" value="1"/>
</dbReference>
<dbReference type="CDD" id="cd06225">
    <property type="entry name" value="HAMP"/>
    <property type="match status" value="1"/>
</dbReference>
<evidence type="ECO:0000256" key="1">
    <source>
        <dbReference type="ARBA" id="ARBA00000085"/>
    </source>
</evidence>
<comment type="caution">
    <text evidence="14">The sequence shown here is derived from an EMBL/GenBank/DDBJ whole genome shotgun (WGS) entry which is preliminary data.</text>
</comment>
<reference evidence="15" key="2">
    <citation type="submission" date="2023-07" db="EMBL/GenBank/DDBJ databases">
        <title>Genome-based characterization of strain KMM 296 and proposal for reclassification of Cobetia litoralis and Cobetia pacifica, and emended description of the species Cobetia amphilecti and Cobetia marina.</title>
        <authorList>
            <person name="Balabanova L."/>
            <person name="Nedashkovskaya O."/>
        </authorList>
    </citation>
    <scope>NUCLEOTIDE SEQUENCE [LARGE SCALE GENOMIC DNA]</scope>
    <source>
        <strain evidence="15">NRIC 0815</strain>
    </source>
</reference>
<dbReference type="SUPFAM" id="SSF55874">
    <property type="entry name" value="ATPase domain of HSP90 chaperone/DNA topoisomerase II/histidine kinase"/>
    <property type="match status" value="1"/>
</dbReference>
<keyword evidence="5" id="KW-0808">Transferase</keyword>
<dbReference type="InterPro" id="IPR004358">
    <property type="entry name" value="Sig_transdc_His_kin-like_C"/>
</dbReference>
<dbReference type="CDD" id="cd00082">
    <property type="entry name" value="HisKA"/>
    <property type="match status" value="1"/>
</dbReference>
<dbReference type="PANTHER" id="PTHR45436:SF5">
    <property type="entry name" value="SENSOR HISTIDINE KINASE TRCS"/>
    <property type="match status" value="1"/>
</dbReference>
<dbReference type="InterPro" id="IPR003660">
    <property type="entry name" value="HAMP_dom"/>
</dbReference>
<feature type="domain" description="Histidine kinase" evidence="12">
    <location>
        <begin position="247"/>
        <end position="471"/>
    </location>
</feature>
<accession>A0ABT6URT3</accession>
<dbReference type="InterPro" id="IPR036890">
    <property type="entry name" value="HATPase_C_sf"/>
</dbReference>
<dbReference type="Gene3D" id="3.30.565.10">
    <property type="entry name" value="Histidine kinase-like ATPase, C-terminal domain"/>
    <property type="match status" value="1"/>
</dbReference>
<keyword evidence="4" id="KW-0597">Phosphoprotein</keyword>
<sequence length="472" mass="52475">MMPAVTAWRSRLSVRLFVILLLTNVVIGGSIYMFISHSMDRGFAEYLEQTQQERIELISSDLVSAYAAEGNWDWMKSRRNWGRIVHSQAPPDRFEMPPGANMNRPQDYMLRDTRGQRLNGPPRPIPGMRFKDLKLDGEKIGELGYLPVSEFLRRGKDQYLERQSRNLATIILSSTFASLLAAAGIAWWLGHRVRDLASGASRLSSGDYATRLPVRGRDELSRLAGDFNALAQTLETNRDSRQRWVSDISHELRTPLAVLKGEIEAMQDGIRPMSQDSLGSLEQEVDALNRLVSDLRLLAQSDAGTLEAWREPLELDAQLSDSLDDLRGWLEDSGILLETDIQLPLRVQGDVQRLHQLWSNLASNTRAYTDSPGKLRVSLLREAASPGDGAGHPGWAVVRWEDSSPGVPEAELAHLTERLYRVENSRNRSSGGSGLGLSIASALVSAHDGQLVPGQSSLGGLRWDIRLPLLST</sequence>
<dbReference type="InterPro" id="IPR050428">
    <property type="entry name" value="TCS_sensor_his_kinase"/>
</dbReference>
<evidence type="ECO:0000256" key="8">
    <source>
        <dbReference type="ARBA" id="ARBA00022989"/>
    </source>
</evidence>
<feature type="domain" description="HAMP" evidence="13">
    <location>
        <begin position="187"/>
        <end position="239"/>
    </location>
</feature>
<reference evidence="14 15" key="1">
    <citation type="submission" date="2023-04" db="EMBL/GenBank/DDBJ databases">
        <authorList>
            <person name="Otstavnykh N."/>
            <person name="Seitkalieva A."/>
            <person name="Bystritskaya E."/>
        </authorList>
    </citation>
    <scope>NUCLEOTIDE SEQUENCE [LARGE SCALE GENOMIC DNA]</scope>
    <source>
        <strain evidence="14 15">NRIC 0815</strain>
    </source>
</reference>
<evidence type="ECO:0000256" key="9">
    <source>
        <dbReference type="ARBA" id="ARBA00023012"/>
    </source>
</evidence>
<dbReference type="GeneID" id="97327474"/>
<feature type="transmembrane region" description="Helical" evidence="11">
    <location>
        <begin position="12"/>
        <end position="35"/>
    </location>
</feature>
<evidence type="ECO:0000256" key="10">
    <source>
        <dbReference type="ARBA" id="ARBA00023136"/>
    </source>
</evidence>
<dbReference type="SMART" id="SM00387">
    <property type="entry name" value="HATPase_c"/>
    <property type="match status" value="1"/>
</dbReference>
<dbReference type="SUPFAM" id="SSF158472">
    <property type="entry name" value="HAMP domain-like"/>
    <property type="match status" value="1"/>
</dbReference>
<dbReference type="PROSITE" id="PS50885">
    <property type="entry name" value="HAMP"/>
    <property type="match status" value="1"/>
</dbReference>
<dbReference type="InterPro" id="IPR036097">
    <property type="entry name" value="HisK_dim/P_sf"/>
</dbReference>
<dbReference type="InterPro" id="IPR003661">
    <property type="entry name" value="HisK_dim/P_dom"/>
</dbReference>
<dbReference type="SUPFAM" id="SSF47384">
    <property type="entry name" value="Homodimeric domain of signal transducing histidine kinase"/>
    <property type="match status" value="1"/>
</dbReference>
<evidence type="ECO:0000256" key="6">
    <source>
        <dbReference type="ARBA" id="ARBA00022692"/>
    </source>
</evidence>
<dbReference type="GO" id="GO:0016301">
    <property type="term" value="F:kinase activity"/>
    <property type="evidence" value="ECO:0007669"/>
    <property type="project" value="UniProtKB-KW"/>
</dbReference>
<keyword evidence="7 14" id="KW-0418">Kinase</keyword>
<gene>
    <name evidence="14" type="ORF">QLT01_13560</name>
</gene>
<evidence type="ECO:0000313" key="15">
    <source>
        <dbReference type="Proteomes" id="UP001229025"/>
    </source>
</evidence>
<dbReference type="EC" id="2.7.13.3" evidence="3"/>
<evidence type="ECO:0000256" key="3">
    <source>
        <dbReference type="ARBA" id="ARBA00012438"/>
    </source>
</evidence>
<name>A0ABT6URT3_9GAMM</name>
<evidence type="ECO:0000259" key="13">
    <source>
        <dbReference type="PROSITE" id="PS50885"/>
    </source>
</evidence>
<dbReference type="InterPro" id="IPR005467">
    <property type="entry name" value="His_kinase_dom"/>
</dbReference>
<evidence type="ECO:0000259" key="12">
    <source>
        <dbReference type="PROSITE" id="PS50109"/>
    </source>
</evidence>
<dbReference type="PROSITE" id="PS50109">
    <property type="entry name" value="HIS_KIN"/>
    <property type="match status" value="1"/>
</dbReference>
<proteinExistence type="predicted"/>
<evidence type="ECO:0000256" key="7">
    <source>
        <dbReference type="ARBA" id="ARBA00022777"/>
    </source>
</evidence>
<keyword evidence="6 11" id="KW-0812">Transmembrane</keyword>
<dbReference type="PANTHER" id="PTHR45436">
    <property type="entry name" value="SENSOR HISTIDINE KINASE YKOH"/>
    <property type="match status" value="1"/>
</dbReference>
<evidence type="ECO:0000256" key="4">
    <source>
        <dbReference type="ARBA" id="ARBA00022553"/>
    </source>
</evidence>
<dbReference type="Gene3D" id="6.10.340.10">
    <property type="match status" value="1"/>
</dbReference>
<dbReference type="SMART" id="SM00304">
    <property type="entry name" value="HAMP"/>
    <property type="match status" value="1"/>
</dbReference>
<dbReference type="Pfam" id="PF00512">
    <property type="entry name" value="HisKA"/>
    <property type="match status" value="1"/>
</dbReference>